<feature type="domain" description="Glycosyl transferase family 1" evidence="1">
    <location>
        <begin position="198"/>
        <end position="361"/>
    </location>
</feature>
<dbReference type="SUPFAM" id="SSF53756">
    <property type="entry name" value="UDP-Glycosyltransferase/glycogen phosphorylase"/>
    <property type="match status" value="1"/>
</dbReference>
<dbReference type="EMBL" id="JTHE03000098">
    <property type="protein sequence ID" value="MCM1984470.1"/>
    <property type="molecule type" value="Genomic_DNA"/>
</dbReference>
<dbReference type="PANTHER" id="PTHR45947">
    <property type="entry name" value="SULFOQUINOVOSYL TRANSFERASE SQD2"/>
    <property type="match status" value="1"/>
</dbReference>
<evidence type="ECO:0000259" key="1">
    <source>
        <dbReference type="Pfam" id="PF00534"/>
    </source>
</evidence>
<feature type="domain" description="Glycosyltransferase subfamily 4-like N-terminal" evidence="2">
    <location>
        <begin position="19"/>
        <end position="185"/>
    </location>
</feature>
<dbReference type="AlphaFoldDB" id="A0ABD4T7Q3"/>
<gene>
    <name evidence="3" type="ORF">QQ91_0016730</name>
</gene>
<dbReference type="Proteomes" id="UP000031561">
    <property type="component" value="Unassembled WGS sequence"/>
</dbReference>
<sequence>MKIAYICADPGVPVFGHKGGSIHVQEVIRAIQKQGATVELIAAKLGGDAPADLQSLTVHQLPPVPKGIPLAQREQNLLAINDEIAKILAVAGAYDLIYERYSLWSYAGMEFADARGIPGFLEVNAPLIEEQAKHRRLENRQAAEKVARRAFSSATQLMAVSQEVKGYLLNWVKGDRIQVIPNGVDGSRFAPQSERRPDSSPFTVGFVGTLKPWHGLEHLIDAFAQLQHQVPRARLLIVGEGPQRQTLELRVLQQGLEDKVQWTGAVPPTQIPDCLRQMTVAVAPYPPLDDFYFSPLKVMEYMAAGLPVVASQLGQIEEIITDGVTGLLCPPGESYPLSQTLERLWRSPHLCRRLGTAARQRVLTHYTWDSVAQRILSLAHAERSLRQQVQTPSKILINS</sequence>
<evidence type="ECO:0000313" key="4">
    <source>
        <dbReference type="Proteomes" id="UP000031561"/>
    </source>
</evidence>
<dbReference type="InterPro" id="IPR050194">
    <property type="entry name" value="Glycosyltransferase_grp1"/>
</dbReference>
<dbReference type="InterPro" id="IPR028098">
    <property type="entry name" value="Glyco_trans_4-like_N"/>
</dbReference>
<organism evidence="3 4">
    <name type="scientific">Lyngbya confervoides BDU141951</name>
    <dbReference type="NCBI Taxonomy" id="1574623"/>
    <lineage>
        <taxon>Bacteria</taxon>
        <taxon>Bacillati</taxon>
        <taxon>Cyanobacteriota</taxon>
        <taxon>Cyanophyceae</taxon>
        <taxon>Oscillatoriophycideae</taxon>
        <taxon>Oscillatoriales</taxon>
        <taxon>Microcoleaceae</taxon>
        <taxon>Lyngbya</taxon>
    </lineage>
</organism>
<dbReference type="Pfam" id="PF00534">
    <property type="entry name" value="Glycos_transf_1"/>
    <property type="match status" value="1"/>
</dbReference>
<protein>
    <submittedName>
        <fullName evidence="3">Glycosyltransferase family 4 protein</fullName>
    </submittedName>
</protein>
<dbReference type="PANTHER" id="PTHR45947:SF3">
    <property type="entry name" value="SULFOQUINOVOSYL TRANSFERASE SQD2"/>
    <property type="match status" value="1"/>
</dbReference>
<dbReference type="RefSeq" id="WP_166283244.1">
    <property type="nucleotide sequence ID" value="NZ_JTHE03000098.1"/>
</dbReference>
<accession>A0ABD4T7Q3</accession>
<dbReference type="Pfam" id="PF13439">
    <property type="entry name" value="Glyco_transf_4"/>
    <property type="match status" value="1"/>
</dbReference>
<evidence type="ECO:0000313" key="3">
    <source>
        <dbReference type="EMBL" id="MCM1984470.1"/>
    </source>
</evidence>
<keyword evidence="4" id="KW-1185">Reference proteome</keyword>
<comment type="caution">
    <text evidence="3">The sequence shown here is derived from an EMBL/GenBank/DDBJ whole genome shotgun (WGS) entry which is preliminary data.</text>
</comment>
<dbReference type="CDD" id="cd03801">
    <property type="entry name" value="GT4_PimA-like"/>
    <property type="match status" value="1"/>
</dbReference>
<reference evidence="3 4" key="1">
    <citation type="journal article" date="2015" name="Genome Announc.">
        <title>Draft Genome Sequence of Filamentous Marine Cyanobacterium Lyngbya confervoides Strain BDU141951.</title>
        <authorList>
            <person name="Chandrababunaidu M.M."/>
            <person name="Sen D."/>
            <person name="Tripathy S."/>
        </authorList>
    </citation>
    <scope>NUCLEOTIDE SEQUENCE [LARGE SCALE GENOMIC DNA]</scope>
    <source>
        <strain evidence="3 4">BDU141951</strain>
    </source>
</reference>
<dbReference type="Gene3D" id="3.40.50.2000">
    <property type="entry name" value="Glycogen Phosphorylase B"/>
    <property type="match status" value="2"/>
</dbReference>
<name>A0ABD4T7Q3_9CYAN</name>
<dbReference type="InterPro" id="IPR001296">
    <property type="entry name" value="Glyco_trans_1"/>
</dbReference>
<proteinExistence type="predicted"/>
<evidence type="ECO:0000259" key="2">
    <source>
        <dbReference type="Pfam" id="PF13439"/>
    </source>
</evidence>